<feature type="chain" id="PRO_5025480849" description="Ysc84 actin-binding domain-containing protein" evidence="1">
    <location>
        <begin position="20"/>
        <end position="180"/>
    </location>
</feature>
<dbReference type="AlphaFoldDB" id="A0A6C2U9V9"/>
<evidence type="ECO:0000256" key="1">
    <source>
        <dbReference type="SAM" id="SignalP"/>
    </source>
</evidence>
<dbReference type="EMBL" id="CAAHFG010000004">
    <property type="protein sequence ID" value="VGO16643.1"/>
    <property type="molecule type" value="Genomic_DNA"/>
</dbReference>
<gene>
    <name evidence="2" type="ORF">PDESU_05234</name>
</gene>
<keyword evidence="3" id="KW-1185">Reference proteome</keyword>
<feature type="signal peptide" evidence="1">
    <location>
        <begin position="1"/>
        <end position="19"/>
    </location>
</feature>
<proteinExistence type="predicted"/>
<keyword evidence="1" id="KW-0732">Signal</keyword>
<evidence type="ECO:0008006" key="4">
    <source>
        <dbReference type="Google" id="ProtNLM"/>
    </source>
</evidence>
<dbReference type="PROSITE" id="PS51257">
    <property type="entry name" value="PROKAR_LIPOPROTEIN"/>
    <property type="match status" value="1"/>
</dbReference>
<evidence type="ECO:0000313" key="3">
    <source>
        <dbReference type="Proteomes" id="UP000366872"/>
    </source>
</evidence>
<organism evidence="2 3">
    <name type="scientific">Pontiella desulfatans</name>
    <dbReference type="NCBI Taxonomy" id="2750659"/>
    <lineage>
        <taxon>Bacteria</taxon>
        <taxon>Pseudomonadati</taxon>
        <taxon>Kiritimatiellota</taxon>
        <taxon>Kiritimatiellia</taxon>
        <taxon>Kiritimatiellales</taxon>
        <taxon>Pontiellaceae</taxon>
        <taxon>Pontiella</taxon>
    </lineage>
</organism>
<sequence>MLKSFILILLMFAATGCSTLTVDRRAELDQEAVGTINKLAENNPGLEQKLSDALGYVFLGCRTMKIIPWIGWGSAKGFVVDNAIGKRTYIKASRWDVGGGYGIRDYDVMIVLYDPKLMKKAYTGKWSFGAGAEATAGTASVEGSSSQLELNKKYELFTLSERGASVTWTVNAIHFKPYKD</sequence>
<evidence type="ECO:0000313" key="2">
    <source>
        <dbReference type="EMBL" id="VGO16643.1"/>
    </source>
</evidence>
<accession>A0A6C2U9V9</accession>
<reference evidence="2 3" key="1">
    <citation type="submission" date="2019-04" db="EMBL/GenBank/DDBJ databases">
        <authorList>
            <person name="Van Vliet M D."/>
        </authorList>
    </citation>
    <scope>NUCLEOTIDE SEQUENCE [LARGE SCALE GENOMIC DNA]</scope>
    <source>
        <strain evidence="2 3">F1</strain>
    </source>
</reference>
<protein>
    <recommendedName>
        <fullName evidence="4">Ysc84 actin-binding domain-containing protein</fullName>
    </recommendedName>
</protein>
<dbReference type="Proteomes" id="UP000366872">
    <property type="component" value="Unassembled WGS sequence"/>
</dbReference>
<dbReference type="RefSeq" id="WP_136082180.1">
    <property type="nucleotide sequence ID" value="NZ_CAAHFG010000004.1"/>
</dbReference>
<name>A0A6C2U9V9_PONDE</name>